<organism evidence="4 5">
    <name type="scientific">Alsobacter ponti</name>
    <dbReference type="NCBI Taxonomy" id="2962936"/>
    <lineage>
        <taxon>Bacteria</taxon>
        <taxon>Pseudomonadati</taxon>
        <taxon>Pseudomonadota</taxon>
        <taxon>Alphaproteobacteria</taxon>
        <taxon>Hyphomicrobiales</taxon>
        <taxon>Alsobacteraceae</taxon>
        <taxon>Alsobacter</taxon>
    </lineage>
</organism>
<dbReference type="Pfam" id="PF13240">
    <property type="entry name" value="Zn_Ribbon_1"/>
    <property type="match status" value="1"/>
</dbReference>
<dbReference type="EMBL" id="JANCLU010000028">
    <property type="protein sequence ID" value="MCP8940832.1"/>
    <property type="molecule type" value="Genomic_DNA"/>
</dbReference>
<dbReference type="InterPro" id="IPR026870">
    <property type="entry name" value="Zinc_ribbon_dom"/>
</dbReference>
<feature type="domain" description="Zinc-ribbon" evidence="3">
    <location>
        <begin position="5"/>
        <end position="26"/>
    </location>
</feature>
<feature type="transmembrane region" description="Helical" evidence="2">
    <location>
        <begin position="194"/>
        <end position="216"/>
    </location>
</feature>
<keyword evidence="2" id="KW-0472">Membrane</keyword>
<protein>
    <submittedName>
        <fullName evidence="4">DUF898 family protein</fullName>
    </submittedName>
</protein>
<feature type="transmembrane region" description="Helical" evidence="2">
    <location>
        <begin position="244"/>
        <end position="269"/>
    </location>
</feature>
<evidence type="ECO:0000313" key="5">
    <source>
        <dbReference type="Proteomes" id="UP001205890"/>
    </source>
</evidence>
<gene>
    <name evidence="4" type="ORF">NK718_20085</name>
</gene>
<comment type="caution">
    <text evidence="4">The sequence shown here is derived from an EMBL/GenBank/DDBJ whole genome shotgun (WGS) entry which is preliminary data.</text>
</comment>
<feature type="transmembrane region" description="Helical" evidence="2">
    <location>
        <begin position="79"/>
        <end position="99"/>
    </location>
</feature>
<dbReference type="InterPro" id="IPR010295">
    <property type="entry name" value="DUF898"/>
</dbReference>
<feature type="region of interest" description="Disordered" evidence="1">
    <location>
        <begin position="34"/>
        <end position="63"/>
    </location>
</feature>
<keyword evidence="2" id="KW-1133">Transmembrane helix</keyword>
<sequence length="274" mass="29403">MIPNFCANCGAALPAGARFCSSCGAAVPPVPPPAQGGPSWSPVQRERDRAGAVDSAPRAPSEAGGELAFTFQGRAGEYFGIWIVNVLLSLITLGIYSAWAKVRRVRYFYGNTWLDGHNFEYHARPSRILIGRLIVVAVLVVYQVLVTISPAFAVLLIIYAFVLPWAVNTALAFNARMTSYRNVRFAFRGSYWPAFGIYLGMPIAVLLSAGLLLPVFSRLSANYVGNGLSYGTARFHTQARLGPLYANLGLAALIPVCAIGLAVLLTVAASSGRF</sequence>
<evidence type="ECO:0000313" key="4">
    <source>
        <dbReference type="EMBL" id="MCP8940832.1"/>
    </source>
</evidence>
<name>A0ABT1LH46_9HYPH</name>
<dbReference type="Pfam" id="PF05987">
    <property type="entry name" value="DUF898"/>
    <property type="match status" value="1"/>
</dbReference>
<dbReference type="Proteomes" id="UP001205890">
    <property type="component" value="Unassembled WGS sequence"/>
</dbReference>
<proteinExistence type="predicted"/>
<dbReference type="RefSeq" id="WP_254746044.1">
    <property type="nucleotide sequence ID" value="NZ_JANCLU010000028.1"/>
</dbReference>
<evidence type="ECO:0000256" key="2">
    <source>
        <dbReference type="SAM" id="Phobius"/>
    </source>
</evidence>
<accession>A0ABT1LH46</accession>
<reference evidence="4 5" key="1">
    <citation type="submission" date="2022-07" db="EMBL/GenBank/DDBJ databases">
        <authorList>
            <person name="Li W.-J."/>
            <person name="Deng Q.-Q."/>
        </authorList>
    </citation>
    <scope>NUCLEOTIDE SEQUENCE [LARGE SCALE GENOMIC DNA]</scope>
    <source>
        <strain evidence="4 5">SYSU M60028</strain>
    </source>
</reference>
<feature type="transmembrane region" description="Helical" evidence="2">
    <location>
        <begin position="128"/>
        <end position="145"/>
    </location>
</feature>
<keyword evidence="5" id="KW-1185">Reference proteome</keyword>
<keyword evidence="2" id="KW-0812">Transmembrane</keyword>
<evidence type="ECO:0000256" key="1">
    <source>
        <dbReference type="SAM" id="MobiDB-lite"/>
    </source>
</evidence>
<feature type="transmembrane region" description="Helical" evidence="2">
    <location>
        <begin position="151"/>
        <end position="173"/>
    </location>
</feature>
<evidence type="ECO:0000259" key="3">
    <source>
        <dbReference type="Pfam" id="PF13240"/>
    </source>
</evidence>